<sequence>MKFIQEVNIVIPIKTLVSGSAKEIERWCVEKGIKRHLITPHHHQSNGRIEQLNKTILEAVNKQSHKRSLAHRVLRAIMVYNRVKNTKIKMSPEEARNPSNWNLIRENFIYKQLLTIYRKATGLKLKFSRLTTLFL</sequence>
<proteinExistence type="predicted"/>
<gene>
    <name evidence="2" type="ORF">NGRA_1797</name>
</gene>
<dbReference type="SUPFAM" id="SSF53098">
    <property type="entry name" value="Ribonuclease H-like"/>
    <property type="match status" value="1"/>
</dbReference>
<evidence type="ECO:0000259" key="1">
    <source>
        <dbReference type="PROSITE" id="PS50994"/>
    </source>
</evidence>
<accession>A0A9P6GXR7</accession>
<dbReference type="InterPro" id="IPR036397">
    <property type="entry name" value="RNaseH_sf"/>
</dbReference>
<keyword evidence="3" id="KW-1185">Reference proteome</keyword>
<dbReference type="OrthoDB" id="913939at2759"/>
<dbReference type="EMBL" id="SBJO01000140">
    <property type="protein sequence ID" value="KAF9762720.1"/>
    <property type="molecule type" value="Genomic_DNA"/>
</dbReference>
<protein>
    <recommendedName>
        <fullName evidence="1">Integrase catalytic domain-containing protein</fullName>
    </recommendedName>
</protein>
<organism evidence="2 3">
    <name type="scientific">Nosema granulosis</name>
    <dbReference type="NCBI Taxonomy" id="83296"/>
    <lineage>
        <taxon>Eukaryota</taxon>
        <taxon>Fungi</taxon>
        <taxon>Fungi incertae sedis</taxon>
        <taxon>Microsporidia</taxon>
        <taxon>Nosematidae</taxon>
        <taxon>Nosema</taxon>
    </lineage>
</organism>
<reference evidence="2 3" key="1">
    <citation type="journal article" date="2020" name="Genome Biol. Evol.">
        <title>Comparative genomics of strictly vertically transmitted, feminizing microsporidia endosymbionts of amphipod crustaceans.</title>
        <authorList>
            <person name="Cormier A."/>
            <person name="Chebbi M.A."/>
            <person name="Giraud I."/>
            <person name="Wattier R."/>
            <person name="Teixeira M."/>
            <person name="Gilbert C."/>
            <person name="Rigaud T."/>
            <person name="Cordaux R."/>
        </authorList>
    </citation>
    <scope>NUCLEOTIDE SEQUENCE [LARGE SCALE GENOMIC DNA]</scope>
    <source>
        <strain evidence="2 3">Ou3-Ou53</strain>
    </source>
</reference>
<dbReference type="GO" id="GO:0003676">
    <property type="term" value="F:nucleic acid binding"/>
    <property type="evidence" value="ECO:0007669"/>
    <property type="project" value="InterPro"/>
</dbReference>
<evidence type="ECO:0000313" key="3">
    <source>
        <dbReference type="Proteomes" id="UP000740883"/>
    </source>
</evidence>
<comment type="caution">
    <text evidence="2">The sequence shown here is derived from an EMBL/GenBank/DDBJ whole genome shotgun (WGS) entry which is preliminary data.</text>
</comment>
<dbReference type="PROSITE" id="PS50994">
    <property type="entry name" value="INTEGRASE"/>
    <property type="match status" value="1"/>
</dbReference>
<dbReference type="Proteomes" id="UP000740883">
    <property type="component" value="Unassembled WGS sequence"/>
</dbReference>
<dbReference type="InterPro" id="IPR012337">
    <property type="entry name" value="RNaseH-like_sf"/>
</dbReference>
<dbReference type="InterPro" id="IPR001584">
    <property type="entry name" value="Integrase_cat-core"/>
</dbReference>
<dbReference type="AlphaFoldDB" id="A0A9P6GXR7"/>
<dbReference type="Gene3D" id="3.30.420.10">
    <property type="entry name" value="Ribonuclease H-like superfamily/Ribonuclease H"/>
    <property type="match status" value="1"/>
</dbReference>
<feature type="domain" description="Integrase catalytic" evidence="1">
    <location>
        <begin position="1"/>
        <end position="106"/>
    </location>
</feature>
<name>A0A9P6GXR7_9MICR</name>
<evidence type="ECO:0000313" key="2">
    <source>
        <dbReference type="EMBL" id="KAF9762720.1"/>
    </source>
</evidence>
<dbReference type="GO" id="GO:0005634">
    <property type="term" value="C:nucleus"/>
    <property type="evidence" value="ECO:0007669"/>
    <property type="project" value="UniProtKB-ARBA"/>
</dbReference>
<dbReference type="GO" id="GO:0015074">
    <property type="term" value="P:DNA integration"/>
    <property type="evidence" value="ECO:0007669"/>
    <property type="project" value="InterPro"/>
</dbReference>